<dbReference type="Pfam" id="PF12728">
    <property type="entry name" value="HTH_17"/>
    <property type="match status" value="1"/>
</dbReference>
<dbReference type="AlphaFoldDB" id="A0A2S5GA68"/>
<dbReference type="InterPro" id="IPR010093">
    <property type="entry name" value="SinI_DNA-bd"/>
</dbReference>
<dbReference type="InterPro" id="IPR038148">
    <property type="entry name" value="Tn1545/Tn916_Xis"/>
</dbReference>
<dbReference type="Gene3D" id="3.90.105.50">
    <property type="match status" value="1"/>
</dbReference>
<sequence length="76" mass="8944">MYMTIKEAAVYLSISEYNLTALINEGKIRVVHDGSQYLLNKEQFNTHFEQLEQAKKLLEEWRNEPIPESVDVKDED</sequence>
<dbReference type="GO" id="GO:0003677">
    <property type="term" value="F:DNA binding"/>
    <property type="evidence" value="ECO:0007669"/>
    <property type="project" value="InterPro"/>
</dbReference>
<evidence type="ECO:0000313" key="3">
    <source>
        <dbReference type="Proteomes" id="UP000239047"/>
    </source>
</evidence>
<protein>
    <recommendedName>
        <fullName evidence="1">Helix-turn-helix domain-containing protein</fullName>
    </recommendedName>
</protein>
<comment type="caution">
    <text evidence="2">The sequence shown here is derived from an EMBL/GenBank/DDBJ whole genome shotgun (WGS) entry which is preliminary data.</text>
</comment>
<gene>
    <name evidence="2" type="ORF">C4B60_15445</name>
</gene>
<organism evidence="2 3">
    <name type="scientific">Jeotgalibacillus proteolyticus</name>
    <dbReference type="NCBI Taxonomy" id="2082395"/>
    <lineage>
        <taxon>Bacteria</taxon>
        <taxon>Bacillati</taxon>
        <taxon>Bacillota</taxon>
        <taxon>Bacilli</taxon>
        <taxon>Bacillales</taxon>
        <taxon>Caryophanaceae</taxon>
        <taxon>Jeotgalibacillus</taxon>
    </lineage>
</organism>
<dbReference type="RefSeq" id="WP_104058910.1">
    <property type="nucleotide sequence ID" value="NZ_PREZ01000005.1"/>
</dbReference>
<name>A0A2S5GA68_9BACL</name>
<dbReference type="Proteomes" id="UP000239047">
    <property type="component" value="Unassembled WGS sequence"/>
</dbReference>
<dbReference type="EMBL" id="PREZ01000005">
    <property type="protein sequence ID" value="PPA69917.1"/>
    <property type="molecule type" value="Genomic_DNA"/>
</dbReference>
<dbReference type="OrthoDB" id="2166477at2"/>
<accession>A0A2S5GA68</accession>
<proteinExistence type="predicted"/>
<keyword evidence="3" id="KW-1185">Reference proteome</keyword>
<dbReference type="NCBIfam" id="TIGR01764">
    <property type="entry name" value="excise"/>
    <property type="match status" value="1"/>
</dbReference>
<dbReference type="InterPro" id="IPR041657">
    <property type="entry name" value="HTH_17"/>
</dbReference>
<reference evidence="2 3" key="1">
    <citation type="submission" date="2018-02" db="EMBL/GenBank/DDBJ databases">
        <title>Jeotgalibacillus proteolyticum sp. nov. a protease producing bacterium isolated from ocean sediments of Laizhou Bay.</title>
        <authorList>
            <person name="Li Y."/>
        </authorList>
    </citation>
    <scope>NUCLEOTIDE SEQUENCE [LARGE SCALE GENOMIC DNA]</scope>
    <source>
        <strain evidence="2 3">22-7</strain>
    </source>
</reference>
<feature type="domain" description="Helix-turn-helix" evidence="1">
    <location>
        <begin position="2"/>
        <end position="50"/>
    </location>
</feature>
<evidence type="ECO:0000259" key="1">
    <source>
        <dbReference type="Pfam" id="PF12728"/>
    </source>
</evidence>
<evidence type="ECO:0000313" key="2">
    <source>
        <dbReference type="EMBL" id="PPA69917.1"/>
    </source>
</evidence>